<dbReference type="EMBL" id="AWUE01004389">
    <property type="protein sequence ID" value="OMP13396.1"/>
    <property type="molecule type" value="Genomic_DNA"/>
</dbReference>
<evidence type="ECO:0000313" key="3">
    <source>
        <dbReference type="Proteomes" id="UP000187203"/>
    </source>
</evidence>
<comment type="caution">
    <text evidence="2">The sequence shown here is derived from an EMBL/GenBank/DDBJ whole genome shotgun (WGS) entry which is preliminary data.</text>
</comment>
<evidence type="ECO:0000313" key="2">
    <source>
        <dbReference type="EMBL" id="OMP13396.1"/>
    </source>
</evidence>
<protein>
    <submittedName>
        <fullName evidence="2">Uncharacterized protein</fullName>
    </submittedName>
</protein>
<reference evidence="3" key="1">
    <citation type="submission" date="2013-09" db="EMBL/GenBank/DDBJ databases">
        <title>Corchorus olitorius genome sequencing.</title>
        <authorList>
            <person name="Alam M."/>
            <person name="Haque M.S."/>
            <person name="Islam M.S."/>
            <person name="Emdad E.M."/>
            <person name="Islam M.M."/>
            <person name="Ahmed B."/>
            <person name="Halim A."/>
            <person name="Hossen Q.M.M."/>
            <person name="Hossain M.Z."/>
            <person name="Ahmed R."/>
            <person name="Khan M.M."/>
            <person name="Islam R."/>
            <person name="Rashid M.M."/>
            <person name="Khan S.A."/>
            <person name="Rahman M.S."/>
            <person name="Alam M."/>
            <person name="Yahiya A.S."/>
            <person name="Khan M.S."/>
            <person name="Azam M.S."/>
            <person name="Haque T."/>
            <person name="Lashkar M.Z.H."/>
            <person name="Akhand A.I."/>
            <person name="Morshed G."/>
            <person name="Roy S."/>
            <person name="Uddin K.S."/>
            <person name="Rabeya T."/>
            <person name="Hossain A.S."/>
            <person name="Chowdhury A."/>
            <person name="Snigdha A.R."/>
            <person name="Mortoza M.S."/>
            <person name="Matin S.A."/>
            <person name="Hoque S.M.E."/>
            <person name="Islam M.K."/>
            <person name="Roy D.K."/>
            <person name="Haider R."/>
            <person name="Moosa M.M."/>
            <person name="Elias S.M."/>
            <person name="Hasan A.M."/>
            <person name="Jahan S."/>
            <person name="Shafiuddin M."/>
            <person name="Mahmood N."/>
            <person name="Shommy N.S."/>
        </authorList>
    </citation>
    <scope>NUCLEOTIDE SEQUENCE [LARGE SCALE GENOMIC DNA]</scope>
    <source>
        <strain evidence="3">cv. O-4</strain>
    </source>
</reference>
<gene>
    <name evidence="2" type="ORF">COLO4_01755</name>
</gene>
<feature type="region of interest" description="Disordered" evidence="1">
    <location>
        <begin position="1"/>
        <end position="48"/>
    </location>
</feature>
<dbReference type="AlphaFoldDB" id="A0A1R3L231"/>
<organism evidence="2 3">
    <name type="scientific">Corchorus olitorius</name>
    <dbReference type="NCBI Taxonomy" id="93759"/>
    <lineage>
        <taxon>Eukaryota</taxon>
        <taxon>Viridiplantae</taxon>
        <taxon>Streptophyta</taxon>
        <taxon>Embryophyta</taxon>
        <taxon>Tracheophyta</taxon>
        <taxon>Spermatophyta</taxon>
        <taxon>Magnoliopsida</taxon>
        <taxon>eudicotyledons</taxon>
        <taxon>Gunneridae</taxon>
        <taxon>Pentapetalae</taxon>
        <taxon>rosids</taxon>
        <taxon>malvids</taxon>
        <taxon>Malvales</taxon>
        <taxon>Malvaceae</taxon>
        <taxon>Grewioideae</taxon>
        <taxon>Apeibeae</taxon>
        <taxon>Corchorus</taxon>
    </lineage>
</organism>
<name>A0A1R3L231_9ROSI</name>
<dbReference type="Proteomes" id="UP000187203">
    <property type="component" value="Unassembled WGS sequence"/>
</dbReference>
<accession>A0A1R3L231</accession>
<feature type="region of interest" description="Disordered" evidence="1">
    <location>
        <begin position="62"/>
        <end position="81"/>
    </location>
</feature>
<sequence length="81" mass="8801">MGISPDISPPEPERAPENKGISRHPWASGPVHHGPPARTLSPLAAGAGIRRTPKPVLVFHQSSYAGPNQRGRRFNPYFAQK</sequence>
<evidence type="ECO:0000256" key="1">
    <source>
        <dbReference type="SAM" id="MobiDB-lite"/>
    </source>
</evidence>
<keyword evidence="3" id="KW-1185">Reference proteome</keyword>
<proteinExistence type="predicted"/>